<dbReference type="Pfam" id="PF14365">
    <property type="entry name" value="Neprosin_AP"/>
    <property type="match status" value="1"/>
</dbReference>
<dbReference type="Proteomes" id="UP000685013">
    <property type="component" value="Chromosome 1"/>
</dbReference>
<evidence type="ECO:0000259" key="1">
    <source>
        <dbReference type="PROSITE" id="PS52045"/>
    </source>
</evidence>
<evidence type="ECO:0000313" key="2">
    <source>
        <dbReference type="EMBL" id="KAG6608393.1"/>
    </source>
</evidence>
<feature type="domain" description="Neprosin PEP catalytic" evidence="1">
    <location>
        <begin position="4"/>
        <end position="267"/>
    </location>
</feature>
<dbReference type="InterPro" id="IPR053168">
    <property type="entry name" value="Glutamic_endopeptidase"/>
</dbReference>
<evidence type="ECO:0000313" key="3">
    <source>
        <dbReference type="Proteomes" id="UP000685013"/>
    </source>
</evidence>
<dbReference type="PANTHER" id="PTHR31589">
    <property type="entry name" value="PROTEIN, PUTATIVE (DUF239)-RELATED-RELATED"/>
    <property type="match status" value="1"/>
</dbReference>
<accession>A0AAV6PBS3</accession>
<organism evidence="2 3">
    <name type="scientific">Cucurbita argyrosperma subsp. sororia</name>
    <dbReference type="NCBI Taxonomy" id="37648"/>
    <lineage>
        <taxon>Eukaryota</taxon>
        <taxon>Viridiplantae</taxon>
        <taxon>Streptophyta</taxon>
        <taxon>Embryophyta</taxon>
        <taxon>Tracheophyta</taxon>
        <taxon>Spermatophyta</taxon>
        <taxon>Magnoliopsida</taxon>
        <taxon>eudicotyledons</taxon>
        <taxon>Gunneridae</taxon>
        <taxon>Pentapetalae</taxon>
        <taxon>rosids</taxon>
        <taxon>fabids</taxon>
        <taxon>Cucurbitales</taxon>
        <taxon>Cucurbitaceae</taxon>
        <taxon>Cucurbiteae</taxon>
        <taxon>Cucurbita</taxon>
    </lineage>
</organism>
<sequence length="267" mass="29518">MVSAQNESFRSNLFQVWQKSGRCPKGTIPIRRVRKEDLLRANSFKNFGKKFPIGGSKLGAEVNRSTAILVTLGYNYIGATGEINVWNPMLQVDSYKSTGCFDLTCSGFVQTNPMVGLGGTIEPMSSISGGQQFIIAVGIFQDPQSGNWWLKVQNQPVGYWPPTLFGYLSHSATLVEWGGEVFSSELKKVPHTGTAMGSGDYAGARAYYASFVSTPRIVDYSLQLKYPERVGTWADEPTCYSVDNFQETYTSEPVFYYGGPGRSRDCH</sequence>
<comment type="caution">
    <text evidence="2">The sequence shown here is derived from an EMBL/GenBank/DDBJ whole genome shotgun (WGS) entry which is preliminary data.</text>
</comment>
<protein>
    <recommendedName>
        <fullName evidence="1">Neprosin PEP catalytic domain-containing protein</fullName>
    </recommendedName>
</protein>
<dbReference type="InterPro" id="IPR004314">
    <property type="entry name" value="Neprosin"/>
</dbReference>
<name>A0AAV6PBS3_9ROSI</name>
<feature type="non-terminal residue" evidence="2">
    <location>
        <position position="1"/>
    </location>
</feature>
<reference evidence="2 3" key="1">
    <citation type="journal article" date="2021" name="Hortic Res">
        <title>The domestication of Cucurbita argyrosperma as revealed by the genome of its wild relative.</title>
        <authorList>
            <person name="Barrera-Redondo J."/>
            <person name="Sanchez-de la Vega G."/>
            <person name="Aguirre-Liguori J.A."/>
            <person name="Castellanos-Morales G."/>
            <person name="Gutierrez-Guerrero Y.T."/>
            <person name="Aguirre-Dugua X."/>
            <person name="Aguirre-Planter E."/>
            <person name="Tenaillon M.I."/>
            <person name="Lira-Saade R."/>
            <person name="Eguiarte L.E."/>
        </authorList>
    </citation>
    <scope>NUCLEOTIDE SEQUENCE [LARGE SCALE GENOMIC DNA]</scope>
    <source>
        <strain evidence="2">JBR-2021</strain>
    </source>
</reference>
<proteinExistence type="predicted"/>
<dbReference type="PROSITE" id="PS52045">
    <property type="entry name" value="NEPROSIN_PEP_CD"/>
    <property type="match status" value="1"/>
</dbReference>
<dbReference type="EMBL" id="JAGKQH010000001">
    <property type="protein sequence ID" value="KAG6608393.1"/>
    <property type="molecule type" value="Genomic_DNA"/>
</dbReference>
<dbReference type="Pfam" id="PF03080">
    <property type="entry name" value="Neprosin"/>
    <property type="match status" value="1"/>
</dbReference>
<dbReference type="AlphaFoldDB" id="A0AAV6PBS3"/>
<dbReference type="PANTHER" id="PTHR31589:SF2">
    <property type="entry name" value="ASLB (DUF239)-RELATED"/>
    <property type="match status" value="1"/>
</dbReference>
<gene>
    <name evidence="2" type="ORF">SDJN03_01735</name>
</gene>
<keyword evidence="3" id="KW-1185">Reference proteome</keyword>
<dbReference type="InterPro" id="IPR025521">
    <property type="entry name" value="Neprosin_propep"/>
</dbReference>